<dbReference type="Proteomes" id="UP000030023">
    <property type="component" value="Unassembled WGS sequence"/>
</dbReference>
<dbReference type="SMART" id="SM00797">
    <property type="entry name" value="AHS2"/>
    <property type="match status" value="1"/>
</dbReference>
<dbReference type="InterPro" id="IPR029000">
    <property type="entry name" value="Cyclophilin-like_dom_sf"/>
</dbReference>
<keyword evidence="6" id="KW-1185">Reference proteome</keyword>
<feature type="domain" description="Carboxyltransferase" evidence="4">
    <location>
        <begin position="3"/>
        <end position="203"/>
    </location>
</feature>
<proteinExistence type="predicted"/>
<organism evidence="5 6">
    <name type="scientific">Oenococcus alcoholitolerans</name>
    <dbReference type="NCBI Taxonomy" id="931074"/>
    <lineage>
        <taxon>Bacteria</taxon>
        <taxon>Bacillati</taxon>
        <taxon>Bacillota</taxon>
        <taxon>Bacilli</taxon>
        <taxon>Lactobacillales</taxon>
        <taxon>Lactobacillaceae</taxon>
        <taxon>Oenococcus</taxon>
    </lineage>
</organism>
<evidence type="ECO:0000256" key="2">
    <source>
        <dbReference type="ARBA" id="ARBA00022801"/>
    </source>
</evidence>
<comment type="caution">
    <text evidence="5">The sequence shown here is derived from an EMBL/GenBank/DDBJ whole genome shotgun (WGS) entry which is preliminary data.</text>
</comment>
<dbReference type="PANTHER" id="PTHR43309">
    <property type="entry name" value="5-OXOPROLINASE SUBUNIT C"/>
    <property type="match status" value="1"/>
</dbReference>
<reference evidence="5 6" key="1">
    <citation type="journal article" date="2014" name="Antonie Van Leeuwenhoek">
        <title>Oenococcus alcoholitolerans sp. nov., a lactic acid bacteria isolated from cachaca and ethanol fermentation processes.</title>
        <authorList>
            <person name="Badotti F."/>
            <person name="Moreira A.P."/>
            <person name="Tonon L.A."/>
            <person name="de Lucena B.T."/>
            <person name="Gomes Fde C."/>
            <person name="Kruger R."/>
            <person name="Thompson C.C."/>
            <person name="de Morais M.A.Jr."/>
            <person name="Rosa C.A."/>
            <person name="Thompson F.L."/>
        </authorList>
    </citation>
    <scope>NUCLEOTIDE SEQUENCE [LARGE SCALE GENOMIC DNA]</scope>
    <source>
        <strain evidence="5 6">UFRJ-M7.2.18</strain>
    </source>
</reference>
<dbReference type="InterPro" id="IPR003778">
    <property type="entry name" value="CT_A_B"/>
</dbReference>
<name>A0ABR4XQP9_9LACO</name>
<dbReference type="PANTHER" id="PTHR43309:SF5">
    <property type="entry name" value="5-OXOPROLINASE SUBUNIT C"/>
    <property type="match status" value="1"/>
</dbReference>
<evidence type="ECO:0000256" key="1">
    <source>
        <dbReference type="ARBA" id="ARBA00022741"/>
    </source>
</evidence>
<dbReference type="EMBL" id="AXCV01000208">
    <property type="protein sequence ID" value="KGO31795.1"/>
    <property type="molecule type" value="Genomic_DNA"/>
</dbReference>
<accession>A0ABR4XQP9</accession>
<evidence type="ECO:0000256" key="3">
    <source>
        <dbReference type="ARBA" id="ARBA00022840"/>
    </source>
</evidence>
<protein>
    <recommendedName>
        <fullName evidence="4">Carboxyltransferase domain-containing protein</fullName>
    </recommendedName>
</protein>
<gene>
    <name evidence="5" type="ORF">Q757_05025</name>
</gene>
<keyword evidence="1" id="KW-0547">Nucleotide-binding</keyword>
<evidence type="ECO:0000313" key="6">
    <source>
        <dbReference type="Proteomes" id="UP000030023"/>
    </source>
</evidence>
<dbReference type="Pfam" id="PF02626">
    <property type="entry name" value="CT_A_B"/>
    <property type="match status" value="1"/>
</dbReference>
<keyword evidence="3" id="KW-0067">ATP-binding</keyword>
<dbReference type="InterPro" id="IPR052708">
    <property type="entry name" value="PxpC"/>
</dbReference>
<sequence length="241" mass="27155">MSSFSTIDNGRFGYISFAGGGIKINEVMDSRSTTIKAQIGGMYGRALEIGDKIPADESFFMPSLNWRKAEITKDFPETIHFLTGPQWDIFDPKAIRSFVEQTFTSPLQGDRMGYRLQEQIEPAPKISILSQGTVFGNVQVTSNGQAIVLLADRQTTGGYPVIATIIAADIPYFVQMPAGRKFHFEKTNYHDAVLRIADTRQNLKKIVDQWRFKKYHFPIGPSRKSSPAIQKLIEISSRRKE</sequence>
<keyword evidence="2" id="KW-0378">Hydrolase</keyword>
<evidence type="ECO:0000313" key="5">
    <source>
        <dbReference type="EMBL" id="KGO31795.1"/>
    </source>
</evidence>
<dbReference type="Gene3D" id="2.40.100.10">
    <property type="entry name" value="Cyclophilin-like"/>
    <property type="match status" value="1"/>
</dbReference>
<evidence type="ECO:0000259" key="4">
    <source>
        <dbReference type="SMART" id="SM00797"/>
    </source>
</evidence>